<dbReference type="Bgee" id="ENSGGOG00000009889">
    <property type="expression patterns" value="Expressed in prefrontal cortex and 5 other cell types or tissues"/>
</dbReference>
<gene>
    <name evidence="1" type="primary">RNF34</name>
</gene>
<dbReference type="GeneTree" id="ENSGT00390000012719"/>
<protein>
    <submittedName>
        <fullName evidence="1">Ring finger protein 34</fullName>
    </submittedName>
</protein>
<dbReference type="AlphaFoldDB" id="A0A2I2YY11"/>
<organism evidence="1 2">
    <name type="scientific">Gorilla gorilla gorilla</name>
    <name type="common">Western lowland gorilla</name>
    <dbReference type="NCBI Taxonomy" id="9595"/>
    <lineage>
        <taxon>Eukaryota</taxon>
        <taxon>Metazoa</taxon>
        <taxon>Chordata</taxon>
        <taxon>Craniata</taxon>
        <taxon>Vertebrata</taxon>
        <taxon>Euteleostomi</taxon>
        <taxon>Mammalia</taxon>
        <taxon>Eutheria</taxon>
        <taxon>Euarchontoglires</taxon>
        <taxon>Primates</taxon>
        <taxon>Haplorrhini</taxon>
        <taxon>Catarrhini</taxon>
        <taxon>Hominidae</taxon>
        <taxon>Gorilla</taxon>
    </lineage>
</organism>
<reference evidence="2" key="1">
    <citation type="submission" date="2011-05" db="EMBL/GenBank/DDBJ databases">
        <title>Insights into the evolution of the great apes provided by the gorilla genome.</title>
        <authorList>
            <person name="Scally A."/>
        </authorList>
    </citation>
    <scope>NUCLEOTIDE SEQUENCE [LARGE SCALE GENOMIC DNA]</scope>
</reference>
<name>A0A2I2YY11_GORGO</name>
<accession>A0A2I2YY11</accession>
<keyword evidence="2" id="KW-1185">Reference proteome</keyword>
<evidence type="ECO:0000313" key="2">
    <source>
        <dbReference type="Proteomes" id="UP000001519"/>
    </source>
</evidence>
<dbReference type="EMBL" id="CABD030087140">
    <property type="status" value="NOT_ANNOTATED_CDS"/>
    <property type="molecule type" value="Genomic_DNA"/>
</dbReference>
<dbReference type="Ensembl" id="ENSGGOT00000057388.1">
    <property type="protein sequence ID" value="ENSGGOP00000039739.1"/>
    <property type="gene ID" value="ENSGGOG00000009889.3"/>
</dbReference>
<reference evidence="1" key="3">
    <citation type="submission" date="2025-08" db="UniProtKB">
        <authorList>
            <consortium name="Ensembl"/>
        </authorList>
    </citation>
    <scope>IDENTIFICATION</scope>
</reference>
<evidence type="ECO:0000313" key="1">
    <source>
        <dbReference type="Ensembl" id="ENSGGOP00000039739.1"/>
    </source>
</evidence>
<dbReference type="Proteomes" id="UP000001519">
    <property type="component" value="Chromosome 12"/>
</dbReference>
<reference evidence="1" key="4">
    <citation type="submission" date="2025-09" db="UniProtKB">
        <authorList>
            <consortium name="Ensembl"/>
        </authorList>
    </citation>
    <scope>IDENTIFICATION</scope>
</reference>
<reference evidence="1 2" key="2">
    <citation type="journal article" date="2012" name="Nature">
        <title>Insights into hominid evolution from the gorilla genome sequence.</title>
        <authorList>
            <person name="Scally A."/>
            <person name="Dutheil J.Y."/>
            <person name="Hillier L.W."/>
            <person name="Jordan G.E."/>
            <person name="Goodhead I."/>
            <person name="Herrero J."/>
            <person name="Hobolth A."/>
            <person name="Lappalainen T."/>
            <person name="Mailund T."/>
            <person name="Marques-Bonet T."/>
            <person name="McCarthy S."/>
            <person name="Montgomery S.H."/>
            <person name="Schwalie P.C."/>
            <person name="Tang Y.A."/>
            <person name="Ward M.C."/>
            <person name="Xue Y."/>
            <person name="Yngvadottir B."/>
            <person name="Alkan C."/>
            <person name="Andersen L.N."/>
            <person name="Ayub Q."/>
            <person name="Ball E.V."/>
            <person name="Beal K."/>
            <person name="Bradley B.J."/>
            <person name="Chen Y."/>
            <person name="Clee C.M."/>
            <person name="Fitzgerald S."/>
            <person name="Graves T.A."/>
            <person name="Gu Y."/>
            <person name="Heath P."/>
            <person name="Heger A."/>
            <person name="Karakoc E."/>
            <person name="Kolb-Kokocinski A."/>
            <person name="Laird G.K."/>
            <person name="Lunter G."/>
            <person name="Meader S."/>
            <person name="Mort M."/>
            <person name="Mullikin J.C."/>
            <person name="Munch K."/>
            <person name="O'Connor T.D."/>
            <person name="Phillips A.D."/>
            <person name="Prado-Martinez J."/>
            <person name="Rogers A.S."/>
            <person name="Sajjadian S."/>
            <person name="Schmidt D."/>
            <person name="Shaw K."/>
            <person name="Simpson J.T."/>
            <person name="Stenson P.D."/>
            <person name="Turner D.J."/>
            <person name="Vigilant L."/>
            <person name="Vilella A.J."/>
            <person name="Whitener W."/>
            <person name="Zhu B."/>
            <person name="Cooper D.N."/>
            <person name="de Jong P."/>
            <person name="Dermitzakis E.T."/>
            <person name="Eichler E.E."/>
            <person name="Flicek P."/>
            <person name="Goldman N."/>
            <person name="Mundy N.I."/>
            <person name="Ning Z."/>
            <person name="Odom D.T."/>
            <person name="Ponting C.P."/>
            <person name="Quail M.A."/>
            <person name="Ryder O.A."/>
            <person name="Searle S.M."/>
            <person name="Warren W.C."/>
            <person name="Wilson R.K."/>
            <person name="Schierup M.H."/>
            <person name="Rogers J."/>
            <person name="Tyler-Smith C."/>
            <person name="Durbin R."/>
        </authorList>
    </citation>
    <scope>NUCLEOTIDE SEQUENCE [LARGE SCALE GENOMIC DNA]</scope>
</reference>
<sequence length="45" mass="4716">MKMASGCSCRMRKTTACVASAWMPSSTVSYWSVGTWLPAPSAASA</sequence>
<proteinExistence type="predicted"/>
<dbReference type="EMBL" id="CABD030087141">
    <property type="status" value="NOT_ANNOTATED_CDS"/>
    <property type="molecule type" value="Genomic_DNA"/>
</dbReference>